<proteinExistence type="predicted"/>
<dbReference type="Proteomes" id="UP000630149">
    <property type="component" value="Unassembled WGS sequence"/>
</dbReference>
<sequence>MKDPKNVHSCLWAYKYELLGLVLLVIATLLTIFTLNSVGIAAMFLVALVLCGHRCLCNKCCKACHPDVCEDESDKETIKSSVSKAKKI</sequence>
<keyword evidence="1" id="KW-1133">Transmembrane helix</keyword>
<protein>
    <submittedName>
        <fullName evidence="2">Uncharacterized protein</fullName>
    </submittedName>
</protein>
<organism evidence="2 3">
    <name type="scientific">Legionella impletisoli</name>
    <dbReference type="NCBI Taxonomy" id="343510"/>
    <lineage>
        <taxon>Bacteria</taxon>
        <taxon>Pseudomonadati</taxon>
        <taxon>Pseudomonadota</taxon>
        <taxon>Gammaproteobacteria</taxon>
        <taxon>Legionellales</taxon>
        <taxon>Legionellaceae</taxon>
        <taxon>Legionella</taxon>
    </lineage>
</organism>
<evidence type="ECO:0000313" key="3">
    <source>
        <dbReference type="Proteomes" id="UP000630149"/>
    </source>
</evidence>
<comment type="caution">
    <text evidence="2">The sequence shown here is derived from an EMBL/GenBank/DDBJ whole genome shotgun (WGS) entry which is preliminary data.</text>
</comment>
<dbReference type="RefSeq" id="WP_131775853.1">
    <property type="nucleotide sequence ID" value="NZ_BMOB01000002.1"/>
</dbReference>
<keyword evidence="3" id="KW-1185">Reference proteome</keyword>
<accession>A0A917JPM8</accession>
<reference evidence="2" key="1">
    <citation type="journal article" date="2014" name="Int. J. Syst. Evol. Microbiol.">
        <title>Complete genome sequence of Corynebacterium casei LMG S-19264T (=DSM 44701T), isolated from a smear-ripened cheese.</title>
        <authorList>
            <consortium name="US DOE Joint Genome Institute (JGI-PGF)"/>
            <person name="Walter F."/>
            <person name="Albersmeier A."/>
            <person name="Kalinowski J."/>
            <person name="Ruckert C."/>
        </authorList>
    </citation>
    <scope>NUCLEOTIDE SEQUENCE</scope>
    <source>
        <strain evidence="2">JCM 13919</strain>
    </source>
</reference>
<keyword evidence="1" id="KW-0812">Transmembrane</keyword>
<evidence type="ECO:0000256" key="1">
    <source>
        <dbReference type="SAM" id="Phobius"/>
    </source>
</evidence>
<name>A0A917JPM8_9GAMM</name>
<dbReference type="AlphaFoldDB" id="A0A917JPM8"/>
<keyword evidence="1" id="KW-0472">Membrane</keyword>
<evidence type="ECO:0000313" key="2">
    <source>
        <dbReference type="EMBL" id="GGI80519.1"/>
    </source>
</evidence>
<gene>
    <name evidence="2" type="ORF">GCM10007966_06300</name>
</gene>
<reference evidence="2" key="2">
    <citation type="submission" date="2020-09" db="EMBL/GenBank/DDBJ databases">
        <authorList>
            <person name="Sun Q."/>
            <person name="Ohkuma M."/>
        </authorList>
    </citation>
    <scope>NUCLEOTIDE SEQUENCE</scope>
    <source>
        <strain evidence="2">JCM 13919</strain>
    </source>
</reference>
<dbReference type="EMBL" id="BMOB01000002">
    <property type="protein sequence ID" value="GGI80519.1"/>
    <property type="molecule type" value="Genomic_DNA"/>
</dbReference>
<dbReference type="OrthoDB" id="5652390at2"/>
<feature type="transmembrane region" description="Helical" evidence="1">
    <location>
        <begin position="21"/>
        <end position="50"/>
    </location>
</feature>